<gene>
    <name evidence="1" type="ordered locus">RSal33209_3217</name>
</gene>
<dbReference type="KEGG" id="rsa:RSal33209_3217"/>
<dbReference type="RefSeq" id="WP_012246576.1">
    <property type="nucleotide sequence ID" value="NC_010168.1"/>
</dbReference>
<reference evidence="2" key="1">
    <citation type="journal article" date="2008" name="J. Bacteriol.">
        <title>Genome sequence of the fish pathogen Renibacterium salmoninarum suggests reductive evolution away from an environmental Arthrobacter ancestor.</title>
        <authorList>
            <person name="Wiens G.D."/>
            <person name="Rockey D.D."/>
            <person name="Wu Z."/>
            <person name="Chang J."/>
            <person name="Levy R."/>
            <person name="Crane S."/>
            <person name="Chen D.S."/>
            <person name="Capri G.R."/>
            <person name="Burnett J.R."/>
            <person name="Sudheesh P.S."/>
            <person name="Schipma M.J."/>
            <person name="Burd H."/>
            <person name="Bhattacharyya A."/>
            <person name="Rhodes L.D."/>
            <person name="Kaul R."/>
            <person name="Strom M.S."/>
        </authorList>
    </citation>
    <scope>NUCLEOTIDE SEQUENCE [LARGE SCALE GENOMIC DNA]</scope>
    <source>
        <strain evidence="2">ATCC 33209 / DSM 20767 / JCM 11484 / NBRC 15589 / NCIMB 2235</strain>
    </source>
</reference>
<protein>
    <recommendedName>
        <fullName evidence="3">Transcriptional regulator, AbiEi antitoxin, Type IV TA system</fullName>
    </recommendedName>
</protein>
<proteinExistence type="predicted"/>
<dbReference type="STRING" id="288705.RSal33209_3217"/>
<evidence type="ECO:0000313" key="1">
    <source>
        <dbReference type="EMBL" id="ABY24934.1"/>
    </source>
</evidence>
<keyword evidence="2" id="KW-1185">Reference proteome</keyword>
<dbReference type="Proteomes" id="UP000002007">
    <property type="component" value="Chromosome"/>
</dbReference>
<evidence type="ECO:0008006" key="3">
    <source>
        <dbReference type="Google" id="ProtNLM"/>
    </source>
</evidence>
<organism evidence="1 2">
    <name type="scientific">Renibacterium salmoninarum (strain ATCC 33209 / DSM 20767 / JCM 11484 / NBRC 15589 / NCIMB 2235)</name>
    <dbReference type="NCBI Taxonomy" id="288705"/>
    <lineage>
        <taxon>Bacteria</taxon>
        <taxon>Bacillati</taxon>
        <taxon>Actinomycetota</taxon>
        <taxon>Actinomycetes</taxon>
        <taxon>Micrococcales</taxon>
        <taxon>Micrococcaceae</taxon>
        <taxon>Renibacterium</taxon>
    </lineage>
</organism>
<accession>A9WUR3</accession>
<dbReference type="HOGENOM" id="CLU_052626_4_1_11"/>
<evidence type="ECO:0000313" key="2">
    <source>
        <dbReference type="Proteomes" id="UP000002007"/>
    </source>
</evidence>
<sequence length="322" mass="36319">MDRPTIIYAADQTRTGRDPTRLAFLAKRGHLVRIRHGAYVLKEQWELLSEQQKYGLKADALARFVKSEPEFCGFSAAMLWGLPLLNIPHELHILSNAPRRGRSRNGVQTHYAALTGNISKLSGYQLTDKARTAIELSLELPFIESVGIMDAARRPTWSKPVDNWSAWTESLPRGFPVSVAELISLAESLPTAASRKRAQFVIEFSSPLAESLGESISRAQMHLERFPPPTLQNVFTTASGRRFRPDFYWKEAGLVGEFDGKEKYLRQDWSGGQSPGDRVFAEKRREDALRSMGLKVVRWTWAEAISRPRLRKCLLDAGLEPA</sequence>
<dbReference type="eggNOG" id="COG5340">
    <property type="taxonomic scope" value="Bacteria"/>
</dbReference>
<dbReference type="EMBL" id="CP000910">
    <property type="protein sequence ID" value="ABY24934.1"/>
    <property type="molecule type" value="Genomic_DNA"/>
</dbReference>
<dbReference type="AlphaFoldDB" id="A9WUR3"/>
<name>A9WUR3_RENSM</name>